<evidence type="ECO:0000313" key="1">
    <source>
        <dbReference type="EMBL" id="NRT58036.1"/>
    </source>
</evidence>
<gene>
    <name evidence="1" type="ORF">HNQ01_003802</name>
</gene>
<accession>A0ABX2G6S8</accession>
<comment type="caution">
    <text evidence="1">The sequence shown here is derived from an EMBL/GenBank/DDBJ whole genome shotgun (WGS) entry which is preliminary data.</text>
</comment>
<protein>
    <submittedName>
        <fullName evidence="1">Uncharacterized protein</fullName>
    </submittedName>
</protein>
<reference evidence="1 2" key="1">
    <citation type="submission" date="2020-05" db="EMBL/GenBank/DDBJ databases">
        <title>Genomic Encyclopedia of Type Strains, Phase IV (KMG-V): Genome sequencing to study the core and pangenomes of soil and plant-associated prokaryotes.</title>
        <authorList>
            <person name="Whitman W."/>
        </authorList>
    </citation>
    <scope>NUCLEOTIDE SEQUENCE [LARGE SCALE GENOMIC DNA]</scope>
    <source>
        <strain evidence="1 2">C29</strain>
    </source>
</reference>
<evidence type="ECO:0000313" key="2">
    <source>
        <dbReference type="Proteomes" id="UP001516061"/>
    </source>
</evidence>
<proteinExistence type="predicted"/>
<dbReference type="RefSeq" id="WP_173807065.1">
    <property type="nucleotide sequence ID" value="NZ_JABSNM010000022.1"/>
</dbReference>
<name>A0ABX2G6S8_9BURK</name>
<dbReference type="EMBL" id="JABSNM010000022">
    <property type="protein sequence ID" value="NRT58036.1"/>
    <property type="molecule type" value="Genomic_DNA"/>
</dbReference>
<sequence>MRHRTEQILSPQPDAAGGARVCDVQATVLRIVHPTLRALDLCDSPELQELDLRDLDGSEDIHLTVQGCPALAWLRLPASIPAFVHIDAGAQRPVLRIEAQLVQLDACWQGGKFLLQAEREDSWRSARIGPLPDTPSEARQDDVRVVIGTTGSNSLVLQPTDGHNWRELLLIDLPELQQLRCDMPLQRLTISQTPALQRLEVHAPVGRIEITGCGQLAHITGTAATDRLDLRGGSGARSAVEIDLAADQIDLADSPLQALVLRQPSRLRLEHCLHLQETLLATGTRVWCIGHVPLSLDAVEMAEIDDGTFRRLQQACDAGDRNAWTLLCHVLPMCTSDLLPGVLMTLLKMLQSGIDAAAVWKHRCRLAHRLMVYSLRRRAGHHLAWRWSMPSDLGADGWRADWLLWQGCRHLPEAARMGDAMAADLCYQTDILEQMLEWWTHSGQDQPAFPEFFAAMLVHARDHRPMPLLTRQHLARLSIQMLQADATPVRCHPPLRRAAHDFLLKHLPRCQVLALLAHQIRYDPVQVRCDLVRLLADPPHQGDSLLSGPEFGQLAQILILSGRLPDRFEPVSTPDHPFPHTLWKAA</sequence>
<dbReference type="Proteomes" id="UP001516061">
    <property type="component" value="Unassembled WGS sequence"/>
</dbReference>
<organism evidence="1 2">
    <name type="scientific">Sphaerotilus uruguayifluvii</name>
    <dbReference type="NCBI Taxonomy" id="2735897"/>
    <lineage>
        <taxon>Bacteria</taxon>
        <taxon>Pseudomonadati</taxon>
        <taxon>Pseudomonadota</taxon>
        <taxon>Betaproteobacteria</taxon>
        <taxon>Burkholderiales</taxon>
        <taxon>Sphaerotilaceae</taxon>
        <taxon>Sphaerotilus</taxon>
    </lineage>
</organism>
<keyword evidence="2" id="KW-1185">Reference proteome</keyword>